<evidence type="ECO:0000256" key="7">
    <source>
        <dbReference type="ARBA" id="ARBA00022842"/>
    </source>
</evidence>
<dbReference type="FunFam" id="3.40.50.1100:FF:000041">
    <property type="entry name" value="Threonine ammonia-lyase, variant"/>
    <property type="match status" value="1"/>
</dbReference>
<dbReference type="GO" id="GO:0000287">
    <property type="term" value="F:magnesium ion binding"/>
    <property type="evidence" value="ECO:0007669"/>
    <property type="project" value="TreeGrafter"/>
</dbReference>
<keyword evidence="8" id="KW-0663">Pyridoxal phosphate</keyword>
<dbReference type="GO" id="GO:0070179">
    <property type="term" value="P:D-serine biosynthetic process"/>
    <property type="evidence" value="ECO:0007669"/>
    <property type="project" value="TreeGrafter"/>
</dbReference>
<comment type="similarity">
    <text evidence="5">Belongs to the serine/threonine dehydratase family.</text>
</comment>
<dbReference type="InterPro" id="IPR001926">
    <property type="entry name" value="TrpB-like_PALP"/>
</dbReference>
<name>A0AAE0SYY7_9BIVA</name>
<reference evidence="22" key="2">
    <citation type="journal article" date="2021" name="Genome Biol. Evol.">
        <title>Developing a high-quality reference genome for a parasitic bivalve with doubly uniparental inheritance (Bivalvia: Unionida).</title>
        <authorList>
            <person name="Smith C.H."/>
        </authorList>
    </citation>
    <scope>NUCLEOTIDE SEQUENCE</scope>
    <source>
        <strain evidence="22">CHS0354</strain>
        <tissue evidence="22">Mantle</tissue>
    </source>
</reference>
<evidence type="ECO:0000256" key="17">
    <source>
        <dbReference type="ARBA" id="ARBA00070760"/>
    </source>
</evidence>
<dbReference type="Proteomes" id="UP001195483">
    <property type="component" value="Unassembled WGS sequence"/>
</dbReference>
<evidence type="ECO:0000256" key="3">
    <source>
        <dbReference type="ARBA" id="ARBA00001936"/>
    </source>
</evidence>
<dbReference type="GO" id="GO:0005524">
    <property type="term" value="F:ATP binding"/>
    <property type="evidence" value="ECO:0007669"/>
    <property type="project" value="TreeGrafter"/>
</dbReference>
<dbReference type="Gene3D" id="3.40.50.1100">
    <property type="match status" value="2"/>
</dbReference>
<dbReference type="EMBL" id="JAEAOA010000242">
    <property type="protein sequence ID" value="KAK3600220.1"/>
    <property type="molecule type" value="Genomic_DNA"/>
</dbReference>
<reference evidence="22" key="3">
    <citation type="submission" date="2023-05" db="EMBL/GenBank/DDBJ databases">
        <authorList>
            <person name="Smith C.H."/>
        </authorList>
    </citation>
    <scope>NUCLEOTIDE SEQUENCE</scope>
    <source>
        <strain evidence="22">CHS0354</strain>
        <tissue evidence="22">Mantle</tissue>
    </source>
</reference>
<evidence type="ECO:0000256" key="16">
    <source>
        <dbReference type="ARBA" id="ARBA00066592"/>
    </source>
</evidence>
<proteinExistence type="inferred from homology"/>
<comment type="catalytic activity">
    <reaction evidence="11">
        <text>L-serine = pyruvate + NH4(+)</text>
        <dbReference type="Rhea" id="RHEA:19169"/>
        <dbReference type="ChEBI" id="CHEBI:15361"/>
        <dbReference type="ChEBI" id="CHEBI:28938"/>
        <dbReference type="ChEBI" id="CHEBI:33384"/>
        <dbReference type="EC" id="4.3.1.17"/>
    </reaction>
</comment>
<keyword evidence="23" id="KW-1185">Reference proteome</keyword>
<dbReference type="GO" id="GO:0006563">
    <property type="term" value="P:L-serine metabolic process"/>
    <property type="evidence" value="ECO:0007669"/>
    <property type="project" value="UniProtKB-ARBA"/>
</dbReference>
<protein>
    <recommendedName>
        <fullName evidence="17">Serine racemase</fullName>
        <ecNumber evidence="6">4.3.1.17</ecNumber>
        <ecNumber evidence="15">4.3.1.18</ecNumber>
        <ecNumber evidence="16">5.1.1.18</ecNumber>
    </recommendedName>
    <alternativeName>
        <fullName evidence="18">D-serine ammonia-lyase</fullName>
    </alternativeName>
    <alternativeName>
        <fullName evidence="20">D-serine dehydratase</fullName>
    </alternativeName>
    <alternativeName>
        <fullName evidence="19">L-serine ammonia-lyase</fullName>
    </alternativeName>
    <alternativeName>
        <fullName evidence="10">L-serine dehydratase</fullName>
    </alternativeName>
</protein>
<evidence type="ECO:0000256" key="20">
    <source>
        <dbReference type="ARBA" id="ARBA00081761"/>
    </source>
</evidence>
<evidence type="ECO:0000256" key="1">
    <source>
        <dbReference type="ARBA" id="ARBA00001913"/>
    </source>
</evidence>
<comment type="cofactor">
    <cofactor evidence="4">
        <name>Mg(2+)</name>
        <dbReference type="ChEBI" id="CHEBI:18420"/>
    </cofactor>
</comment>
<evidence type="ECO:0000259" key="21">
    <source>
        <dbReference type="Pfam" id="PF00291"/>
    </source>
</evidence>
<evidence type="ECO:0000256" key="19">
    <source>
        <dbReference type="ARBA" id="ARBA00081060"/>
    </source>
</evidence>
<dbReference type="GO" id="GO:0030170">
    <property type="term" value="F:pyridoxal phosphate binding"/>
    <property type="evidence" value="ECO:0007669"/>
    <property type="project" value="InterPro"/>
</dbReference>
<keyword evidence="9" id="KW-0456">Lyase</keyword>
<dbReference type="FunFam" id="3.40.50.1100:FF:000007">
    <property type="entry name" value="L-threonine dehydratase catabolic TdcB"/>
    <property type="match status" value="1"/>
</dbReference>
<dbReference type="GO" id="GO:0018114">
    <property type="term" value="F:threonine racemase activity"/>
    <property type="evidence" value="ECO:0007669"/>
    <property type="project" value="TreeGrafter"/>
</dbReference>
<evidence type="ECO:0000256" key="12">
    <source>
        <dbReference type="ARBA" id="ARBA00050422"/>
    </source>
</evidence>
<evidence type="ECO:0000256" key="5">
    <source>
        <dbReference type="ARBA" id="ARBA00010869"/>
    </source>
</evidence>
<dbReference type="Pfam" id="PF00291">
    <property type="entry name" value="PALP"/>
    <property type="match status" value="1"/>
</dbReference>
<evidence type="ECO:0000256" key="13">
    <source>
        <dbReference type="ARBA" id="ARBA00051769"/>
    </source>
</evidence>
<comment type="cofactor">
    <cofactor evidence="1">
        <name>Ca(2+)</name>
        <dbReference type="ChEBI" id="CHEBI:29108"/>
    </cofactor>
</comment>
<comment type="cofactor">
    <cofactor evidence="3">
        <name>Mn(2+)</name>
        <dbReference type="ChEBI" id="CHEBI:29035"/>
    </cofactor>
</comment>
<evidence type="ECO:0000256" key="4">
    <source>
        <dbReference type="ARBA" id="ARBA00001946"/>
    </source>
</evidence>
<dbReference type="EC" id="5.1.1.18" evidence="16"/>
<evidence type="ECO:0000256" key="11">
    <source>
        <dbReference type="ARBA" id="ARBA00049406"/>
    </source>
</evidence>
<evidence type="ECO:0000313" key="22">
    <source>
        <dbReference type="EMBL" id="KAK3600220.1"/>
    </source>
</evidence>
<feature type="domain" description="Tryptophan synthase beta chain-like PALP" evidence="21">
    <location>
        <begin position="19"/>
        <end position="317"/>
    </location>
</feature>
<dbReference type="PROSITE" id="PS00165">
    <property type="entry name" value="DEHYDRATASE_SER_THR"/>
    <property type="match status" value="1"/>
</dbReference>
<evidence type="ECO:0000256" key="8">
    <source>
        <dbReference type="ARBA" id="ARBA00022898"/>
    </source>
</evidence>
<accession>A0AAE0SYY7</accession>
<evidence type="ECO:0000256" key="2">
    <source>
        <dbReference type="ARBA" id="ARBA00001933"/>
    </source>
</evidence>
<organism evidence="22 23">
    <name type="scientific">Potamilus streckersoni</name>
    <dbReference type="NCBI Taxonomy" id="2493646"/>
    <lineage>
        <taxon>Eukaryota</taxon>
        <taxon>Metazoa</taxon>
        <taxon>Spiralia</taxon>
        <taxon>Lophotrochozoa</taxon>
        <taxon>Mollusca</taxon>
        <taxon>Bivalvia</taxon>
        <taxon>Autobranchia</taxon>
        <taxon>Heteroconchia</taxon>
        <taxon>Palaeoheterodonta</taxon>
        <taxon>Unionida</taxon>
        <taxon>Unionoidea</taxon>
        <taxon>Unionidae</taxon>
        <taxon>Ambleminae</taxon>
        <taxon>Lampsilini</taxon>
        <taxon>Potamilus</taxon>
    </lineage>
</organism>
<keyword evidence="7" id="KW-0460">Magnesium</keyword>
<dbReference type="GO" id="GO:0030378">
    <property type="term" value="F:serine racemase activity"/>
    <property type="evidence" value="ECO:0007669"/>
    <property type="project" value="UniProtKB-EC"/>
</dbReference>
<dbReference type="SUPFAM" id="SSF53686">
    <property type="entry name" value="Tryptophan synthase beta subunit-like PLP-dependent enzymes"/>
    <property type="match status" value="1"/>
</dbReference>
<dbReference type="GO" id="GO:0003941">
    <property type="term" value="F:L-serine ammonia-lyase activity"/>
    <property type="evidence" value="ECO:0007669"/>
    <property type="project" value="UniProtKB-EC"/>
</dbReference>
<dbReference type="InterPro" id="IPR000634">
    <property type="entry name" value="Ser/Thr_deHydtase_PyrdxlP-BS"/>
</dbReference>
<evidence type="ECO:0000256" key="9">
    <source>
        <dbReference type="ARBA" id="ARBA00023239"/>
    </source>
</evidence>
<gene>
    <name evidence="22" type="ORF">CHS0354_003017</name>
</gene>
<dbReference type="PANTHER" id="PTHR43050:SF1">
    <property type="entry name" value="SERINE RACEMASE"/>
    <property type="match status" value="1"/>
</dbReference>
<evidence type="ECO:0000256" key="10">
    <source>
        <dbReference type="ARBA" id="ARBA00031418"/>
    </source>
</evidence>
<comment type="caution">
    <text evidence="22">The sequence shown here is derived from an EMBL/GenBank/DDBJ whole genome shotgun (WGS) entry which is preliminary data.</text>
</comment>
<comment type="function">
    <text evidence="14">Catalyzes the synthesis of D-serine from L-serine. D-serine is a key coagonist with glutamate at NMDA receptors. Has dehydratase activity towards both L-serine and D-serine.</text>
</comment>
<comment type="catalytic activity">
    <reaction evidence="13">
        <text>L-serine = D-serine</text>
        <dbReference type="Rhea" id="RHEA:10980"/>
        <dbReference type="ChEBI" id="CHEBI:33384"/>
        <dbReference type="ChEBI" id="CHEBI:35247"/>
        <dbReference type="EC" id="5.1.1.18"/>
    </reaction>
</comment>
<comment type="catalytic activity">
    <reaction evidence="12">
        <text>D-serine = pyruvate + NH4(+)</text>
        <dbReference type="Rhea" id="RHEA:13977"/>
        <dbReference type="ChEBI" id="CHEBI:15361"/>
        <dbReference type="ChEBI" id="CHEBI:28938"/>
        <dbReference type="ChEBI" id="CHEBI:35247"/>
        <dbReference type="EC" id="4.3.1.18"/>
    </reaction>
</comment>
<comment type="cofactor">
    <cofactor evidence="2">
        <name>pyridoxal 5'-phosphate</name>
        <dbReference type="ChEBI" id="CHEBI:597326"/>
    </cofactor>
</comment>
<evidence type="ECO:0000256" key="15">
    <source>
        <dbReference type="ARBA" id="ARBA00066349"/>
    </source>
</evidence>
<dbReference type="GO" id="GO:0008721">
    <property type="term" value="F:D-serine ammonia-lyase activity"/>
    <property type="evidence" value="ECO:0007669"/>
    <property type="project" value="UniProtKB-EC"/>
</dbReference>
<dbReference type="InterPro" id="IPR036052">
    <property type="entry name" value="TrpB-like_PALP_sf"/>
</dbReference>
<evidence type="ECO:0000313" key="23">
    <source>
        <dbReference type="Proteomes" id="UP001195483"/>
    </source>
</evidence>
<dbReference type="EC" id="4.3.1.17" evidence="6"/>
<dbReference type="CDD" id="cd01562">
    <property type="entry name" value="Thr-dehyd"/>
    <property type="match status" value="1"/>
</dbReference>
<dbReference type="EC" id="4.3.1.18" evidence="15"/>
<dbReference type="PANTHER" id="PTHR43050">
    <property type="entry name" value="SERINE / THREONINE RACEMASE FAMILY MEMBER"/>
    <property type="match status" value="1"/>
</dbReference>
<dbReference type="AlphaFoldDB" id="A0AAE0SYY7"/>
<reference evidence="22" key="1">
    <citation type="journal article" date="2021" name="Genome Biol. Evol.">
        <title>A High-Quality Reference Genome for a Parasitic Bivalve with Doubly Uniparental Inheritance (Bivalvia: Unionida).</title>
        <authorList>
            <person name="Smith C.H."/>
        </authorList>
    </citation>
    <scope>NUCLEOTIDE SEQUENCE</scope>
    <source>
        <strain evidence="22">CHS0354</strain>
    </source>
</reference>
<evidence type="ECO:0000256" key="14">
    <source>
        <dbReference type="ARBA" id="ARBA00056426"/>
    </source>
</evidence>
<sequence length="338" mass="36698">MLKSLPVALSDVMKAYHRISESIHPTPVFTSAFFDTQMGRGRKFVFKAENMQKTGSFKARGALNAVKCLKESNPAVEGVITHSSGNHGQALAWAAQLCGLKCCVVIPNNASDVKKSAIESYGADLVICEPTPADRENTCNRVAKERNLSIVPPYDHYDVIAGQGTIAVEFLQQVPDLDAILVPVSGGGMTAGIAIAAKTIKPEIKVFMVEPEGKMAEKCLKAGERLWPNPPRFLNTIADGIRLQQLGHLTWPIILQFVEKEVFSVTDNSIIEGMKFSFEKMKLVIEASSGAAVAAAMSEKMKSMDAGIKKVGVILCGGNVDIDHLPWYNQQAKDHTNK</sequence>
<evidence type="ECO:0000256" key="18">
    <source>
        <dbReference type="ARBA" id="ARBA00076108"/>
    </source>
</evidence>
<evidence type="ECO:0000256" key="6">
    <source>
        <dbReference type="ARBA" id="ARBA00012093"/>
    </source>
</evidence>